<dbReference type="RefSeq" id="WP_146237392.1">
    <property type="nucleotide sequence ID" value="NZ_QJSX01000020.1"/>
</dbReference>
<comment type="caution">
    <text evidence="1">The sequence shown here is derived from an EMBL/GenBank/DDBJ whole genome shotgun (WGS) entry which is preliminary data.</text>
</comment>
<dbReference type="EMBL" id="QJSX01000020">
    <property type="protein sequence ID" value="PYE49939.1"/>
    <property type="molecule type" value="Genomic_DNA"/>
</dbReference>
<protein>
    <submittedName>
        <fullName evidence="1">Uncharacterized protein</fullName>
    </submittedName>
</protein>
<dbReference type="AlphaFoldDB" id="A0A318S5X5"/>
<organism evidence="1 2">
    <name type="scientific">Deinococcus yavapaiensis KR-236</name>
    <dbReference type="NCBI Taxonomy" id="694435"/>
    <lineage>
        <taxon>Bacteria</taxon>
        <taxon>Thermotogati</taxon>
        <taxon>Deinococcota</taxon>
        <taxon>Deinococci</taxon>
        <taxon>Deinococcales</taxon>
        <taxon>Deinococcaceae</taxon>
        <taxon>Deinococcus</taxon>
    </lineage>
</organism>
<accession>A0A318S5X5</accession>
<dbReference type="Proteomes" id="UP000248326">
    <property type="component" value="Unassembled WGS sequence"/>
</dbReference>
<evidence type="ECO:0000313" key="2">
    <source>
        <dbReference type="Proteomes" id="UP000248326"/>
    </source>
</evidence>
<evidence type="ECO:0000313" key="1">
    <source>
        <dbReference type="EMBL" id="PYE49939.1"/>
    </source>
</evidence>
<name>A0A318S5X5_9DEIO</name>
<gene>
    <name evidence="1" type="ORF">DES52_12017</name>
</gene>
<proteinExistence type="predicted"/>
<sequence length="157" mass="17439">MSGQIARTRAEFDAWLSTHRPRSAVIAVRAEPLDRRAVLARVASLTGAQRDDAYVTLLLERRPVEDTPAFVEATREPLRRWATLVDGLLAGEGAFARWRTRLLFEGKTTSRFDLRLYVVGEGALGEATADETVEALATWARAAFPLRLLDPVAPPKR</sequence>
<dbReference type="OrthoDB" id="70103at2"/>
<keyword evidence="2" id="KW-1185">Reference proteome</keyword>
<reference evidence="1 2" key="1">
    <citation type="submission" date="2018-06" db="EMBL/GenBank/DDBJ databases">
        <title>Genomic Encyclopedia of Type Strains, Phase IV (KMG-IV): sequencing the most valuable type-strain genomes for metagenomic binning, comparative biology and taxonomic classification.</title>
        <authorList>
            <person name="Goeker M."/>
        </authorList>
    </citation>
    <scope>NUCLEOTIDE SEQUENCE [LARGE SCALE GENOMIC DNA]</scope>
    <source>
        <strain evidence="1 2">DSM 18048</strain>
    </source>
</reference>